<dbReference type="InterPro" id="IPR003495">
    <property type="entry name" value="CobW/HypB/UreG_nucleotide-bd"/>
</dbReference>
<keyword evidence="3" id="KW-1185">Reference proteome</keyword>
<gene>
    <name evidence="2" type="ORF">CEY11_18930</name>
</gene>
<feature type="domain" description="CobW/HypB/UreG nucleotide-binding" evidence="1">
    <location>
        <begin position="27"/>
        <end position="201"/>
    </location>
</feature>
<dbReference type="GO" id="GO:0005737">
    <property type="term" value="C:cytoplasm"/>
    <property type="evidence" value="ECO:0007669"/>
    <property type="project" value="TreeGrafter"/>
</dbReference>
<organism evidence="2 3">
    <name type="scientific">Candidimonas nitroreducens</name>
    <dbReference type="NCBI Taxonomy" id="683354"/>
    <lineage>
        <taxon>Bacteria</taxon>
        <taxon>Pseudomonadati</taxon>
        <taxon>Pseudomonadota</taxon>
        <taxon>Betaproteobacteria</taxon>
        <taxon>Burkholderiales</taxon>
        <taxon>Alcaligenaceae</taxon>
        <taxon>Candidimonas</taxon>
    </lineage>
</organism>
<protein>
    <recommendedName>
        <fullName evidence="1">CobW/HypB/UreG nucleotide-binding domain-containing protein</fullName>
    </recommendedName>
</protein>
<dbReference type="Proteomes" id="UP000214603">
    <property type="component" value="Unassembled WGS sequence"/>
</dbReference>
<dbReference type="PANTHER" id="PTHR13748:SF62">
    <property type="entry name" value="COBW DOMAIN-CONTAINING PROTEIN"/>
    <property type="match status" value="1"/>
</dbReference>
<dbReference type="AlphaFoldDB" id="A0A225M988"/>
<name>A0A225M988_9BURK</name>
<evidence type="ECO:0000313" key="3">
    <source>
        <dbReference type="Proteomes" id="UP000214603"/>
    </source>
</evidence>
<dbReference type="InterPro" id="IPR051316">
    <property type="entry name" value="Zinc-reg_GTPase_activator"/>
</dbReference>
<dbReference type="InterPro" id="IPR027417">
    <property type="entry name" value="P-loop_NTPase"/>
</dbReference>
<accession>A0A225M988</accession>
<dbReference type="EMBL" id="NJIH01000011">
    <property type="protein sequence ID" value="OWT56111.1"/>
    <property type="molecule type" value="Genomic_DNA"/>
</dbReference>
<sequence length="377" mass="39318">MGRGRDELHGAAETGDERVAGVGSRIPVVVVSGLPGSGKTWLIESLLHGVPAGSVAVIGRAQGSAAASALYRLGAGPDAAPAGACPCCSLSGELAAALRDLFMAALQRRIAVPRQVLIETAGRGDPAAILYSLHHEAFLRERYFYRGCITAVSARARLDDIGLRQAALADALVLGPASAGEEGQRSALRAALEEMNPLAPCFDADLLPDLAHVLPHDDSAAAASLALAPGGALAKGGTLWSGARAGRLRMQWSVAVLRLAGHCELTQPQFLRAMDQLQDACGTRILRLAAVLRLRGEAGAWELRGVHHQLYWRAAAPEVQAAHLDEPAAPLAAALSGVESSRLLAVLESSAVHEFKRQAESLLKGLRFVAPDTGGPE</sequence>
<reference evidence="3" key="1">
    <citation type="submission" date="2017-06" db="EMBL/GenBank/DDBJ databases">
        <title>Herbaspirillum phytohormonus sp. nov., isolated from the root nodule of Robinia pseudoacacia in lead-zinc mine.</title>
        <authorList>
            <person name="Fan M."/>
            <person name="Lin Y."/>
        </authorList>
    </citation>
    <scope>NUCLEOTIDE SEQUENCE [LARGE SCALE GENOMIC DNA]</scope>
    <source>
        <strain evidence="3">SC-089</strain>
    </source>
</reference>
<dbReference type="PANTHER" id="PTHR13748">
    <property type="entry name" value="COBW-RELATED"/>
    <property type="match status" value="1"/>
</dbReference>
<evidence type="ECO:0000313" key="2">
    <source>
        <dbReference type="EMBL" id="OWT56111.1"/>
    </source>
</evidence>
<dbReference type="SUPFAM" id="SSF52540">
    <property type="entry name" value="P-loop containing nucleoside triphosphate hydrolases"/>
    <property type="match status" value="1"/>
</dbReference>
<dbReference type="Pfam" id="PF02492">
    <property type="entry name" value="cobW"/>
    <property type="match status" value="1"/>
</dbReference>
<comment type="caution">
    <text evidence="2">The sequence shown here is derived from an EMBL/GenBank/DDBJ whole genome shotgun (WGS) entry which is preliminary data.</text>
</comment>
<evidence type="ECO:0000259" key="1">
    <source>
        <dbReference type="Pfam" id="PF02492"/>
    </source>
</evidence>
<dbReference type="Gene3D" id="3.40.50.300">
    <property type="entry name" value="P-loop containing nucleotide triphosphate hydrolases"/>
    <property type="match status" value="1"/>
</dbReference>
<proteinExistence type="predicted"/>